<dbReference type="GO" id="GO:0000049">
    <property type="term" value="F:tRNA binding"/>
    <property type="evidence" value="ECO:0007669"/>
    <property type="project" value="TreeGrafter"/>
</dbReference>
<dbReference type="EMBL" id="FNLL01000002">
    <property type="protein sequence ID" value="SDT87010.1"/>
    <property type="molecule type" value="Genomic_DNA"/>
</dbReference>
<dbReference type="Pfam" id="PF00152">
    <property type="entry name" value="tRNA-synt_2"/>
    <property type="match status" value="1"/>
</dbReference>
<dbReference type="InterPro" id="IPR004525">
    <property type="entry name" value="EpmA"/>
</dbReference>
<keyword evidence="5" id="KW-0030">Aminoacyl-tRNA synthetase</keyword>
<evidence type="ECO:0000259" key="4">
    <source>
        <dbReference type="PROSITE" id="PS50862"/>
    </source>
</evidence>
<accession>A0A1H2DVZ2</accession>
<dbReference type="PANTHER" id="PTHR42918">
    <property type="entry name" value="LYSYL-TRNA SYNTHETASE"/>
    <property type="match status" value="1"/>
</dbReference>
<feature type="domain" description="Aminoacyl-transfer RNA synthetases class-II family profile" evidence="4">
    <location>
        <begin position="13"/>
        <end position="300"/>
    </location>
</feature>
<evidence type="ECO:0000313" key="6">
    <source>
        <dbReference type="Proteomes" id="UP000199608"/>
    </source>
</evidence>
<organism evidence="5 6">
    <name type="scientific">Desulfobacula phenolica</name>
    <dbReference type="NCBI Taxonomy" id="90732"/>
    <lineage>
        <taxon>Bacteria</taxon>
        <taxon>Pseudomonadati</taxon>
        <taxon>Thermodesulfobacteriota</taxon>
        <taxon>Desulfobacteria</taxon>
        <taxon>Desulfobacterales</taxon>
        <taxon>Desulfobacteraceae</taxon>
        <taxon>Desulfobacula</taxon>
    </lineage>
</organism>
<reference evidence="6" key="1">
    <citation type="submission" date="2016-10" db="EMBL/GenBank/DDBJ databases">
        <authorList>
            <person name="Varghese N."/>
            <person name="Submissions S."/>
        </authorList>
    </citation>
    <scope>NUCLEOTIDE SEQUENCE [LARGE SCALE GENOMIC DNA]</scope>
    <source>
        <strain evidence="6">DSM 3384</strain>
    </source>
</reference>
<keyword evidence="1" id="KW-0436">Ligase</keyword>
<dbReference type="GO" id="GO:0006430">
    <property type="term" value="P:lysyl-tRNA aminoacylation"/>
    <property type="evidence" value="ECO:0007669"/>
    <property type="project" value="InterPro"/>
</dbReference>
<dbReference type="InterPro" id="IPR004364">
    <property type="entry name" value="Aa-tRNA-synt_II"/>
</dbReference>
<name>A0A1H2DVZ2_9BACT</name>
<evidence type="ECO:0000256" key="1">
    <source>
        <dbReference type="ARBA" id="ARBA00022598"/>
    </source>
</evidence>
<dbReference type="PANTHER" id="PTHR42918:SF6">
    <property type="entry name" value="ELONGATION FACTOR P--(R)-BETA-LYSINE LIGASE"/>
    <property type="match status" value="1"/>
</dbReference>
<dbReference type="InterPro" id="IPR045864">
    <property type="entry name" value="aa-tRNA-synth_II/BPL/LPL"/>
</dbReference>
<dbReference type="NCBIfam" id="TIGR00462">
    <property type="entry name" value="genX"/>
    <property type="match status" value="1"/>
</dbReference>
<evidence type="ECO:0000256" key="2">
    <source>
        <dbReference type="ARBA" id="ARBA00022741"/>
    </source>
</evidence>
<dbReference type="RefSeq" id="WP_092230559.1">
    <property type="nucleotide sequence ID" value="NZ_FNLL01000002.1"/>
</dbReference>
<proteinExistence type="predicted"/>
<dbReference type="Gene3D" id="3.30.930.10">
    <property type="entry name" value="Bira Bifunctional Protein, Domain 2"/>
    <property type="match status" value="1"/>
</dbReference>
<dbReference type="SUPFAM" id="SSF55681">
    <property type="entry name" value="Class II aaRS and biotin synthetases"/>
    <property type="match status" value="1"/>
</dbReference>
<dbReference type="AlphaFoldDB" id="A0A1H2DVZ2"/>
<dbReference type="Proteomes" id="UP000199608">
    <property type="component" value="Unassembled WGS sequence"/>
</dbReference>
<keyword evidence="2" id="KW-0547">Nucleotide-binding</keyword>
<gene>
    <name evidence="5" type="ORF">SAMN04487931_102253</name>
</gene>
<evidence type="ECO:0000256" key="3">
    <source>
        <dbReference type="ARBA" id="ARBA00022840"/>
    </source>
</evidence>
<dbReference type="GO" id="GO:0005829">
    <property type="term" value="C:cytosol"/>
    <property type="evidence" value="ECO:0007669"/>
    <property type="project" value="TreeGrafter"/>
</dbReference>
<keyword evidence="6" id="KW-1185">Reference proteome</keyword>
<dbReference type="GO" id="GO:0004824">
    <property type="term" value="F:lysine-tRNA ligase activity"/>
    <property type="evidence" value="ECO:0007669"/>
    <property type="project" value="InterPro"/>
</dbReference>
<evidence type="ECO:0000313" key="5">
    <source>
        <dbReference type="EMBL" id="SDT87010.1"/>
    </source>
</evidence>
<dbReference type="GO" id="GO:0005524">
    <property type="term" value="F:ATP binding"/>
    <property type="evidence" value="ECO:0007669"/>
    <property type="project" value="UniProtKB-KW"/>
</dbReference>
<dbReference type="PROSITE" id="PS50862">
    <property type="entry name" value="AA_TRNA_LIGASE_II"/>
    <property type="match status" value="1"/>
</dbReference>
<keyword evidence="3" id="KW-0067">ATP-binding</keyword>
<sequence length="303" mass="34703">MDQKKHYKNLATRSLVIQAIRDFFTGNHYLEVDTPIRCPSVIPEAQIDPVTTEGHFLHASPELCMKRLLSTGFDKIFQICKCFRKNERGSHHLPELTMLEWYAKDNTYLDLMDQCQGLIQFIAAKLTLKNQIRYQDKHIRLDGPWKKLTVEQAFDIYADKSLNTALEDNSFDEIMSFQIEPCLGNTTPAFLYDYPARLASLAKLKQDNPAFAQRFEFYMAGIELANGFTELTDPAEQHLRFKKENHIRKSQNKAVIPVPEKFLKDLHAMPDAAGIALGVDRLVMIFCDAPSIDDIVTFTPEAL</sequence>
<dbReference type="InterPro" id="IPR006195">
    <property type="entry name" value="aa-tRNA-synth_II"/>
</dbReference>
<protein>
    <submittedName>
        <fullName evidence="5">Lysyl-tRNA synthetase, class 2</fullName>
    </submittedName>
</protein>